<dbReference type="Proteomes" id="UP000431451">
    <property type="component" value="Unassembled WGS sequence"/>
</dbReference>
<protein>
    <submittedName>
        <fullName evidence="2">Uncharacterized protein</fullName>
    </submittedName>
</protein>
<dbReference type="EMBL" id="CAKJVE010000004">
    <property type="protein sequence ID" value="CAG9708314.1"/>
    <property type="molecule type" value="Genomic_DNA"/>
</dbReference>
<sequence length="171" mass="20428">MGKIRYDAYKNLGMKKEQEDLGTSLLIQGEFEYYKDLKELAYNKKEFYEDLKQKLKNGKNWKSKYVFIDIIYVENDFDEIMEYVRNNPTSIEEHAEKIKDQFYDEVIGIYKEHIKYEAEGSSNRKQYKGVCAIIKRYKKIAGKDNVKEIVSELKDKYAKRPAFIDELDKIK</sequence>
<reference evidence="2 3" key="1">
    <citation type="submission" date="2018-06" db="EMBL/GenBank/DDBJ databases">
        <authorList>
            <consortium name="IHU Genomes"/>
        </authorList>
    </citation>
    <scope>NUCLEOTIDE SEQUENCE [LARGE SCALE GENOMIC DNA]</scope>
    <source>
        <strain evidence="2 3">NEC25</strain>
    </source>
</reference>
<gene>
    <name evidence="1" type="ORF">CNEO_43524</name>
    <name evidence="2" type="ORF">CNEONATNEC25_02333</name>
</gene>
<reference evidence="1" key="2">
    <citation type="submission" date="2021-10" db="EMBL/GenBank/DDBJ databases">
        <authorList>
            <person name="Mesa V."/>
        </authorList>
    </citation>
    <scope>NUCLEOTIDE SEQUENCE</scope>
    <source>
        <strain evidence="1">CC3_PB</strain>
    </source>
</reference>
<evidence type="ECO:0000313" key="1">
    <source>
        <dbReference type="EMBL" id="CAG9708314.1"/>
    </source>
</evidence>
<proteinExistence type="predicted"/>
<dbReference type="RefSeq" id="WP_159116433.1">
    <property type="nucleotide sequence ID" value="NZ_CAKJVE010000004.1"/>
</dbReference>
<dbReference type="AlphaFoldDB" id="A0A650ML07"/>
<evidence type="ECO:0000313" key="2">
    <source>
        <dbReference type="EMBL" id="VCT84733.1"/>
    </source>
</evidence>
<accession>A0A650ML07</accession>
<dbReference type="Proteomes" id="UP000789738">
    <property type="component" value="Unassembled WGS sequence"/>
</dbReference>
<organism evidence="2 3">
    <name type="scientific">Clostridium neonatale</name>
    <dbReference type="NCBI Taxonomy" id="137838"/>
    <lineage>
        <taxon>Bacteria</taxon>
        <taxon>Bacillati</taxon>
        <taxon>Bacillota</taxon>
        <taxon>Clostridia</taxon>
        <taxon>Eubacteriales</taxon>
        <taxon>Clostridiaceae</taxon>
        <taxon>Clostridium</taxon>
    </lineage>
</organism>
<dbReference type="EMBL" id="UWJD01000002">
    <property type="protein sequence ID" value="VCT84733.1"/>
    <property type="molecule type" value="Genomic_DNA"/>
</dbReference>
<evidence type="ECO:0000313" key="3">
    <source>
        <dbReference type="Proteomes" id="UP000431451"/>
    </source>
</evidence>
<name>A0A650ML07_9CLOT</name>